<reference evidence="4 5" key="1">
    <citation type="submission" date="2018-09" db="EMBL/GenBank/DDBJ databases">
        <title>Genomic Encyclopedia of Archaeal and Bacterial Type Strains, Phase II (KMG-II): from individual species to whole genera.</title>
        <authorList>
            <person name="Goeker M."/>
        </authorList>
    </citation>
    <scope>NUCLEOTIDE SEQUENCE [LARGE SCALE GENOMIC DNA]</scope>
    <source>
        <strain evidence="4 5">DSM 16505</strain>
    </source>
</reference>
<dbReference type="InterPro" id="IPR001623">
    <property type="entry name" value="DnaJ_domain"/>
</dbReference>
<feature type="domain" description="J" evidence="3">
    <location>
        <begin position="188"/>
        <end position="250"/>
    </location>
</feature>
<accession>A0A420E269</accession>
<sequence length="252" mass="28798">MGKFAKWLGAGAGFTLGGPIGAIVGFVVGSFIDGISVEDFKEEQQEYQKRQHQGTRGRATSGDFEISLLILASVVIKSDGKIDQRELDYVRMYFVKMYGKERANHAFKLFNGIIKKQISTRQVCLQIRQYMSHATRLQLVHFLFGIAQADGQVTGNEEQEIRKIASYLYINEYDYSSIKAMFYNESDSAYKMLEITKEATNDEVKKAYRKMAKKHHPDKLQNLGEEHKNGANEKFQKIQAAYEQIKKERGIN</sequence>
<dbReference type="Pfam" id="PF05099">
    <property type="entry name" value="TerB"/>
    <property type="match status" value="1"/>
</dbReference>
<dbReference type="PROSITE" id="PS50076">
    <property type="entry name" value="DNAJ_2"/>
    <property type="match status" value="1"/>
</dbReference>
<dbReference type="InterPro" id="IPR029024">
    <property type="entry name" value="TerB-like"/>
</dbReference>
<evidence type="ECO:0000256" key="2">
    <source>
        <dbReference type="SAM" id="Phobius"/>
    </source>
</evidence>
<evidence type="ECO:0000313" key="5">
    <source>
        <dbReference type="Proteomes" id="UP000285780"/>
    </source>
</evidence>
<dbReference type="InterPro" id="IPR050817">
    <property type="entry name" value="DjlA_DnaK_co-chaperone"/>
</dbReference>
<keyword evidence="2" id="KW-1133">Transmembrane helix</keyword>
<dbReference type="InterPro" id="IPR007791">
    <property type="entry name" value="DjlA_N"/>
</dbReference>
<dbReference type="InterPro" id="IPR036869">
    <property type="entry name" value="J_dom_sf"/>
</dbReference>
<keyword evidence="2" id="KW-0812">Transmembrane</keyword>
<dbReference type="Gene3D" id="1.10.3680.10">
    <property type="entry name" value="TerB-like"/>
    <property type="match status" value="1"/>
</dbReference>
<feature type="transmembrane region" description="Helical" evidence="2">
    <location>
        <begin position="7"/>
        <end position="32"/>
    </location>
</feature>
<keyword evidence="1" id="KW-0175">Coiled coil</keyword>
<organism evidence="4 5">
    <name type="scientific">Tenacibaculum lutimaris</name>
    <dbReference type="NCBI Taxonomy" id="285258"/>
    <lineage>
        <taxon>Bacteria</taxon>
        <taxon>Pseudomonadati</taxon>
        <taxon>Bacteroidota</taxon>
        <taxon>Flavobacteriia</taxon>
        <taxon>Flavobacteriales</taxon>
        <taxon>Flavobacteriaceae</taxon>
        <taxon>Tenacibaculum</taxon>
    </lineage>
</organism>
<gene>
    <name evidence="4" type="ORF">C8N26_0821</name>
</gene>
<keyword evidence="5" id="KW-1185">Reference proteome</keyword>
<dbReference type="SMART" id="SM00271">
    <property type="entry name" value="DnaJ"/>
    <property type="match status" value="1"/>
</dbReference>
<feature type="coiled-coil region" evidence="1">
    <location>
        <begin position="190"/>
        <end position="248"/>
    </location>
</feature>
<evidence type="ECO:0000256" key="1">
    <source>
        <dbReference type="SAM" id="Coils"/>
    </source>
</evidence>
<dbReference type="PANTHER" id="PTHR24074">
    <property type="entry name" value="CO-CHAPERONE PROTEIN DJLA"/>
    <property type="match status" value="1"/>
</dbReference>
<dbReference type="AlphaFoldDB" id="A0A420E269"/>
<comment type="caution">
    <text evidence="4">The sequence shown here is derived from an EMBL/GenBank/DDBJ whole genome shotgun (WGS) entry which is preliminary data.</text>
</comment>
<keyword evidence="2" id="KW-0472">Membrane</keyword>
<dbReference type="Gene3D" id="1.10.287.110">
    <property type="entry name" value="DnaJ domain"/>
    <property type="match status" value="1"/>
</dbReference>
<dbReference type="Pfam" id="PF00226">
    <property type="entry name" value="DnaJ"/>
    <property type="match status" value="1"/>
</dbReference>
<dbReference type="CDD" id="cd07316">
    <property type="entry name" value="terB_like_DjlA"/>
    <property type="match status" value="1"/>
</dbReference>
<evidence type="ECO:0000259" key="3">
    <source>
        <dbReference type="PROSITE" id="PS50076"/>
    </source>
</evidence>
<dbReference type="CDD" id="cd06257">
    <property type="entry name" value="DnaJ"/>
    <property type="match status" value="1"/>
</dbReference>
<proteinExistence type="predicted"/>
<dbReference type="EMBL" id="RAQM01000007">
    <property type="protein sequence ID" value="RKF04160.1"/>
    <property type="molecule type" value="Genomic_DNA"/>
</dbReference>
<dbReference type="Proteomes" id="UP000285780">
    <property type="component" value="Unassembled WGS sequence"/>
</dbReference>
<protein>
    <submittedName>
        <fullName evidence="4">DnaJ like chaperone protein</fullName>
    </submittedName>
</protein>
<dbReference type="RefSeq" id="WP_028892208.1">
    <property type="nucleotide sequence ID" value="NZ_RAQM01000007.1"/>
</dbReference>
<evidence type="ECO:0000313" key="4">
    <source>
        <dbReference type="EMBL" id="RKF04160.1"/>
    </source>
</evidence>
<dbReference type="PRINTS" id="PR00625">
    <property type="entry name" value="JDOMAIN"/>
</dbReference>
<name>A0A420E269_9FLAO</name>
<dbReference type="SUPFAM" id="SSF46565">
    <property type="entry name" value="Chaperone J-domain"/>
    <property type="match status" value="1"/>
</dbReference>